<organism evidence="1 2">
    <name type="scientific">Vaccinium darrowii</name>
    <dbReference type="NCBI Taxonomy" id="229202"/>
    <lineage>
        <taxon>Eukaryota</taxon>
        <taxon>Viridiplantae</taxon>
        <taxon>Streptophyta</taxon>
        <taxon>Embryophyta</taxon>
        <taxon>Tracheophyta</taxon>
        <taxon>Spermatophyta</taxon>
        <taxon>Magnoliopsida</taxon>
        <taxon>eudicotyledons</taxon>
        <taxon>Gunneridae</taxon>
        <taxon>Pentapetalae</taxon>
        <taxon>asterids</taxon>
        <taxon>Ericales</taxon>
        <taxon>Ericaceae</taxon>
        <taxon>Vaccinioideae</taxon>
        <taxon>Vaccinieae</taxon>
        <taxon>Vaccinium</taxon>
    </lineage>
</organism>
<accession>A0ACB7YV56</accession>
<gene>
    <name evidence="1" type="ORF">Vadar_005066</name>
</gene>
<evidence type="ECO:0000313" key="2">
    <source>
        <dbReference type="Proteomes" id="UP000828048"/>
    </source>
</evidence>
<comment type="caution">
    <text evidence="1">The sequence shown here is derived from an EMBL/GenBank/DDBJ whole genome shotgun (WGS) entry which is preliminary data.</text>
</comment>
<dbReference type="EMBL" id="CM037153">
    <property type="protein sequence ID" value="KAH7856744.1"/>
    <property type="molecule type" value="Genomic_DNA"/>
</dbReference>
<evidence type="ECO:0000313" key="1">
    <source>
        <dbReference type="EMBL" id="KAH7856744.1"/>
    </source>
</evidence>
<name>A0ACB7YV56_9ERIC</name>
<proteinExistence type="predicted"/>
<dbReference type="Proteomes" id="UP000828048">
    <property type="component" value="Chromosome 3"/>
</dbReference>
<sequence length="119" mass="13663">MKQITRRNRGIVGGSRSKRKVGCRDREYIYATVNVADPNPPLLPVVKRLQRLAAADVNLWKRRSGGWELKTLQYDTFHGSEVRLQFEASSGDPPNDEHKSRRRAVGDEDKEEDKLNTMK</sequence>
<keyword evidence="2" id="KW-1185">Reference proteome</keyword>
<protein>
    <submittedName>
        <fullName evidence="1">Uncharacterized protein</fullName>
    </submittedName>
</protein>
<reference evidence="1 2" key="1">
    <citation type="journal article" date="2021" name="Hortic Res">
        <title>High-quality reference genome and annotation aids understanding of berry development for evergreen blueberry (Vaccinium darrowii).</title>
        <authorList>
            <person name="Yu J."/>
            <person name="Hulse-Kemp A.M."/>
            <person name="Babiker E."/>
            <person name="Staton M."/>
        </authorList>
    </citation>
    <scope>NUCLEOTIDE SEQUENCE [LARGE SCALE GENOMIC DNA]</scope>
    <source>
        <strain evidence="2">cv. NJ 8807/NJ 8810</strain>
        <tissue evidence="1">Young leaf</tissue>
    </source>
</reference>